<dbReference type="Gene3D" id="2.30.130.10">
    <property type="entry name" value="PUA domain"/>
    <property type="match status" value="1"/>
</dbReference>
<evidence type="ECO:0000256" key="4">
    <source>
        <dbReference type="ARBA" id="ARBA00023235"/>
    </source>
</evidence>
<dbReference type="Pfam" id="PF01509">
    <property type="entry name" value="TruB_N"/>
    <property type="match status" value="1"/>
</dbReference>
<keyword evidence="4 5" id="KW-0413">Isomerase</keyword>
<dbReference type="CDD" id="cd02573">
    <property type="entry name" value="PseudoU_synth_EcTruB"/>
    <property type="match status" value="1"/>
</dbReference>
<comment type="function">
    <text evidence="5">Responsible for synthesis of pseudouridine from uracil-55 in the psi GC loop of transfer RNAs.</text>
</comment>
<reference evidence="8 9" key="1">
    <citation type="submission" date="2019-03" db="EMBL/GenBank/DDBJ databases">
        <title>Genomic analyses of the natural microbiome of Caenorhabditis elegans.</title>
        <authorList>
            <person name="Samuel B."/>
        </authorList>
    </citation>
    <scope>NUCLEOTIDE SEQUENCE [LARGE SCALE GENOMIC DNA]</scope>
    <source>
        <strain evidence="8 9">JUb89</strain>
    </source>
</reference>
<evidence type="ECO:0000256" key="1">
    <source>
        <dbReference type="ARBA" id="ARBA00000385"/>
    </source>
</evidence>
<dbReference type="InterPro" id="IPR020103">
    <property type="entry name" value="PsdUridine_synth_cat_dom_sf"/>
</dbReference>
<dbReference type="Pfam" id="PF16198">
    <property type="entry name" value="TruB_C_2"/>
    <property type="match status" value="1"/>
</dbReference>
<dbReference type="PANTHER" id="PTHR13767:SF2">
    <property type="entry name" value="PSEUDOURIDYLATE SYNTHASE TRUB1"/>
    <property type="match status" value="1"/>
</dbReference>
<dbReference type="AlphaFoldDB" id="A0A4R1Y5F9"/>
<dbReference type="GO" id="GO:0031119">
    <property type="term" value="P:tRNA pseudouridine synthesis"/>
    <property type="evidence" value="ECO:0007669"/>
    <property type="project" value="UniProtKB-UniRule"/>
</dbReference>
<dbReference type="InterPro" id="IPR032819">
    <property type="entry name" value="TruB_C"/>
</dbReference>
<feature type="domain" description="Pseudouridine synthase II N-terminal" evidence="6">
    <location>
        <begin position="61"/>
        <end position="207"/>
    </location>
</feature>
<dbReference type="SUPFAM" id="SSF55120">
    <property type="entry name" value="Pseudouridine synthase"/>
    <property type="match status" value="1"/>
</dbReference>
<feature type="domain" description="tRNA pseudouridylate synthase B C-terminal" evidence="7">
    <location>
        <begin position="208"/>
        <end position="265"/>
    </location>
</feature>
<evidence type="ECO:0000313" key="8">
    <source>
        <dbReference type="EMBL" id="TCM70952.1"/>
    </source>
</evidence>
<evidence type="ECO:0000256" key="2">
    <source>
        <dbReference type="ARBA" id="ARBA00005642"/>
    </source>
</evidence>
<dbReference type="GO" id="GO:0160148">
    <property type="term" value="F:tRNA pseudouridine(55) synthase activity"/>
    <property type="evidence" value="ECO:0007669"/>
    <property type="project" value="UniProtKB-EC"/>
</dbReference>
<dbReference type="Gene3D" id="3.30.2350.10">
    <property type="entry name" value="Pseudouridine synthase"/>
    <property type="match status" value="1"/>
</dbReference>
<accession>A0A4R1Y5F9</accession>
<proteinExistence type="inferred from homology"/>
<dbReference type="EC" id="5.4.99.25" evidence="5"/>
<organism evidence="8 9">
    <name type="scientific">Acinetobacter calcoaceticus</name>
    <dbReference type="NCBI Taxonomy" id="471"/>
    <lineage>
        <taxon>Bacteria</taxon>
        <taxon>Pseudomonadati</taxon>
        <taxon>Pseudomonadota</taxon>
        <taxon>Gammaproteobacteria</taxon>
        <taxon>Moraxellales</taxon>
        <taxon>Moraxellaceae</taxon>
        <taxon>Acinetobacter</taxon>
        <taxon>Acinetobacter calcoaceticus/baumannii complex</taxon>
    </lineage>
</organism>
<evidence type="ECO:0000256" key="5">
    <source>
        <dbReference type="HAMAP-Rule" id="MF_01080"/>
    </source>
</evidence>
<dbReference type="NCBIfam" id="TIGR00431">
    <property type="entry name" value="TruB"/>
    <property type="match status" value="1"/>
</dbReference>
<dbReference type="Proteomes" id="UP000294963">
    <property type="component" value="Unassembled WGS sequence"/>
</dbReference>
<comment type="similarity">
    <text evidence="2 5">Belongs to the pseudouridine synthase TruB family. Type 1 subfamily.</text>
</comment>
<dbReference type="GO" id="GO:1990481">
    <property type="term" value="P:mRNA pseudouridine synthesis"/>
    <property type="evidence" value="ECO:0007669"/>
    <property type="project" value="TreeGrafter"/>
</dbReference>
<dbReference type="EMBL" id="SLVJ01000001">
    <property type="protein sequence ID" value="TCM70952.1"/>
    <property type="molecule type" value="Genomic_DNA"/>
</dbReference>
<dbReference type="InterPro" id="IPR036974">
    <property type="entry name" value="PUA_sf"/>
</dbReference>
<feature type="active site" description="Nucleophile" evidence="5">
    <location>
        <position position="74"/>
    </location>
</feature>
<dbReference type="InterPro" id="IPR014780">
    <property type="entry name" value="tRNA_psdUridine_synth_TruB"/>
</dbReference>
<dbReference type="GO" id="GO:0003723">
    <property type="term" value="F:RNA binding"/>
    <property type="evidence" value="ECO:0007669"/>
    <property type="project" value="InterPro"/>
</dbReference>
<keyword evidence="9" id="KW-1185">Reference proteome</keyword>
<dbReference type="InterPro" id="IPR002501">
    <property type="entry name" value="PsdUridine_synth_N"/>
</dbReference>
<comment type="catalytic activity">
    <reaction evidence="1 5">
        <text>uridine(55) in tRNA = pseudouridine(55) in tRNA</text>
        <dbReference type="Rhea" id="RHEA:42532"/>
        <dbReference type="Rhea" id="RHEA-COMP:10101"/>
        <dbReference type="Rhea" id="RHEA-COMP:10102"/>
        <dbReference type="ChEBI" id="CHEBI:65314"/>
        <dbReference type="ChEBI" id="CHEBI:65315"/>
        <dbReference type="EC" id="5.4.99.25"/>
    </reaction>
</comment>
<evidence type="ECO:0000259" key="7">
    <source>
        <dbReference type="Pfam" id="PF16198"/>
    </source>
</evidence>
<name>A0A4R1Y5F9_ACICA</name>
<evidence type="ECO:0000256" key="3">
    <source>
        <dbReference type="ARBA" id="ARBA00022694"/>
    </source>
</evidence>
<sequence>MYYYYINHAVIANMSASSSIPLKIMKATKTKIQRRAISGVFLLNKPLGISSNSALQKVRYLYRALKAGHTGALDPLASGLLPICLGEATKFSHYLLDSNKRYRTVVKLGAQTSTGDTEGEVVASKAVPTLTTALIEQVLDAFRGDTTQIPPMYSALKKQGRPLYELARQGIEVERESRPVHISQLTLIEFDQDSITLDVTCSKGTYIRVLGEDIAQALGSVGHLTALHRTQTGHFALIPEYTIEYLESLTEEQRMALLMPAYAPVEHFPQIQVPEGRAEFFSNGMESNIEHAAAEQVLVFDGERCLGLAEITDRKRLVPKRVLNL</sequence>
<dbReference type="HAMAP" id="MF_01080">
    <property type="entry name" value="TruB_bact"/>
    <property type="match status" value="1"/>
</dbReference>
<dbReference type="PANTHER" id="PTHR13767">
    <property type="entry name" value="TRNA-PSEUDOURIDINE SYNTHASE"/>
    <property type="match status" value="1"/>
</dbReference>
<keyword evidence="3 5" id="KW-0819">tRNA processing</keyword>
<evidence type="ECO:0000313" key="9">
    <source>
        <dbReference type="Proteomes" id="UP000294963"/>
    </source>
</evidence>
<comment type="caution">
    <text evidence="8">The sequence shown here is derived from an EMBL/GenBank/DDBJ whole genome shotgun (WGS) entry which is preliminary data.</text>
</comment>
<evidence type="ECO:0000259" key="6">
    <source>
        <dbReference type="Pfam" id="PF01509"/>
    </source>
</evidence>
<protein>
    <recommendedName>
        <fullName evidence="5">tRNA pseudouridine synthase B</fullName>
        <ecNumber evidence="5">5.4.99.25</ecNumber>
    </recommendedName>
    <alternativeName>
        <fullName evidence="5">tRNA pseudouridine(55) synthase</fullName>
        <shortName evidence="5">Psi55 synthase</shortName>
    </alternativeName>
    <alternativeName>
        <fullName evidence="5">tRNA pseudouridylate synthase</fullName>
    </alternativeName>
    <alternativeName>
        <fullName evidence="5">tRNA-uridine isomerase</fullName>
    </alternativeName>
</protein>
<gene>
    <name evidence="5" type="primary">truB</name>
    <name evidence="8" type="ORF">EC844_101226</name>
</gene>